<organism evidence="2">
    <name type="scientific">marine sediment metagenome</name>
    <dbReference type="NCBI Taxonomy" id="412755"/>
    <lineage>
        <taxon>unclassified sequences</taxon>
        <taxon>metagenomes</taxon>
        <taxon>ecological metagenomes</taxon>
    </lineage>
</organism>
<feature type="domain" description="PD-(D/E)XK endonuclease-like" evidence="1">
    <location>
        <begin position="6"/>
        <end position="250"/>
    </location>
</feature>
<proteinExistence type="predicted"/>
<name>A0A0F9EG68_9ZZZZ</name>
<gene>
    <name evidence="2" type="ORF">LCGC14_2079660</name>
</gene>
<dbReference type="InterPro" id="IPR011604">
    <property type="entry name" value="PDDEXK-like_dom_sf"/>
</dbReference>
<evidence type="ECO:0000313" key="2">
    <source>
        <dbReference type="EMBL" id="KKL72964.1"/>
    </source>
</evidence>
<dbReference type="EMBL" id="LAZR01025109">
    <property type="protein sequence ID" value="KKL72964.1"/>
    <property type="molecule type" value="Genomic_DNA"/>
</dbReference>
<protein>
    <recommendedName>
        <fullName evidence="1">PD-(D/E)XK endonuclease-like domain-containing protein</fullName>
    </recommendedName>
</protein>
<reference evidence="2" key="1">
    <citation type="journal article" date="2015" name="Nature">
        <title>Complex archaea that bridge the gap between prokaryotes and eukaryotes.</title>
        <authorList>
            <person name="Spang A."/>
            <person name="Saw J.H."/>
            <person name="Jorgensen S.L."/>
            <person name="Zaremba-Niedzwiedzka K."/>
            <person name="Martijn J."/>
            <person name="Lind A.E."/>
            <person name="van Eijk R."/>
            <person name="Schleper C."/>
            <person name="Guy L."/>
            <person name="Ettema T.J."/>
        </authorList>
    </citation>
    <scope>NUCLEOTIDE SEQUENCE</scope>
</reference>
<dbReference type="Gene3D" id="3.90.320.10">
    <property type="match status" value="1"/>
</dbReference>
<dbReference type="Pfam" id="PF12705">
    <property type="entry name" value="PDDEXK_1"/>
    <property type="match status" value="1"/>
</dbReference>
<dbReference type="AlphaFoldDB" id="A0A0F9EG68"/>
<comment type="caution">
    <text evidence="2">The sequence shown here is derived from an EMBL/GenBank/DDBJ whole genome shotgun (WGS) entry which is preliminary data.</text>
</comment>
<dbReference type="InterPro" id="IPR038726">
    <property type="entry name" value="PDDEXK_AddAB-type"/>
</dbReference>
<accession>A0A0F9EG68</accession>
<sequence>MTNLYLSYSGRKTYLVCPKDYWYRYEVRDKTRLDRQKSFFGQAIGTVFEWFYGKRVWAMDNVTASTVAMIEPALTMILQKEGFDPASDPYVIGAIKEDLHTFVPKGVETIRANKLLTDNSRAEVDLTVVYTDQKTGLTVKMGGRADFVHGCRDPSILDGKGSAHREKYVDSQQVIWYALLHYLRFHVAPSRIGFVYWRFPDDPLQWVSYDSQSLRDCVDQTFKVVQKILNKSFGPTPSPECNGCHYRQKCEEGIKYLEARKVENDGRFDHSIFEVERLP</sequence>
<evidence type="ECO:0000259" key="1">
    <source>
        <dbReference type="Pfam" id="PF12705"/>
    </source>
</evidence>